<protein>
    <submittedName>
        <fullName evidence="2">Signal peptidase I</fullName>
    </submittedName>
</protein>
<dbReference type="OrthoDB" id="2376202at2"/>
<gene>
    <name evidence="2" type="ORF">ERX46_05195</name>
</gene>
<evidence type="ECO:0000313" key="3">
    <source>
        <dbReference type="Proteomes" id="UP000293952"/>
    </source>
</evidence>
<feature type="transmembrane region" description="Helical" evidence="1">
    <location>
        <begin position="57"/>
        <end position="75"/>
    </location>
</feature>
<keyword evidence="1" id="KW-0472">Membrane</keyword>
<organism evidence="2 3">
    <name type="scientific">Brumimicrobium glaciale</name>
    <dbReference type="NCBI Taxonomy" id="200475"/>
    <lineage>
        <taxon>Bacteria</taxon>
        <taxon>Pseudomonadati</taxon>
        <taxon>Bacteroidota</taxon>
        <taxon>Flavobacteriia</taxon>
        <taxon>Flavobacteriales</taxon>
        <taxon>Crocinitomicaceae</taxon>
        <taxon>Brumimicrobium</taxon>
    </lineage>
</organism>
<evidence type="ECO:0000256" key="1">
    <source>
        <dbReference type="SAM" id="Phobius"/>
    </source>
</evidence>
<feature type="transmembrane region" description="Helical" evidence="1">
    <location>
        <begin position="6"/>
        <end position="27"/>
    </location>
</feature>
<accession>A0A4Q4KMZ1</accession>
<reference evidence="2 3" key="1">
    <citation type="submission" date="2019-02" db="EMBL/GenBank/DDBJ databases">
        <title>Genome sequence of the sea-ice species Brumimicrobium glaciale.</title>
        <authorList>
            <person name="Bowman J.P."/>
        </authorList>
    </citation>
    <scope>NUCLEOTIDE SEQUENCE [LARGE SCALE GENOMIC DNA]</scope>
    <source>
        <strain evidence="2 3">IC156</strain>
    </source>
</reference>
<name>A0A4Q4KMZ1_9FLAO</name>
<keyword evidence="3" id="KW-1185">Reference proteome</keyword>
<keyword evidence="1" id="KW-1133">Transmembrane helix</keyword>
<comment type="caution">
    <text evidence="2">The sequence shown here is derived from an EMBL/GenBank/DDBJ whole genome shotgun (WGS) entry which is preliminary data.</text>
</comment>
<dbReference type="Pfam" id="PF18936">
    <property type="entry name" value="DUF5684"/>
    <property type="match status" value="1"/>
</dbReference>
<sequence>MGVLLIVFLSIIYLSILVLSIASYWIVYAKAGKPGWASIVPIYNIVVLLEIVGKPIWWILLMFIPIVNIVIGIKIYHHLSLSFGKDVGFTVGLILLPIIFFPILAFSDAEYQGPTGGEGGGNSPELDQNFR</sequence>
<dbReference type="AlphaFoldDB" id="A0A4Q4KMZ1"/>
<feature type="transmembrane region" description="Helical" evidence="1">
    <location>
        <begin position="34"/>
        <end position="51"/>
    </location>
</feature>
<keyword evidence="1" id="KW-0812">Transmembrane</keyword>
<dbReference type="RefSeq" id="WP_130092780.1">
    <property type="nucleotide sequence ID" value="NZ_SETE01000002.1"/>
</dbReference>
<evidence type="ECO:0000313" key="2">
    <source>
        <dbReference type="EMBL" id="RYM34771.1"/>
    </source>
</evidence>
<dbReference type="Proteomes" id="UP000293952">
    <property type="component" value="Unassembled WGS sequence"/>
</dbReference>
<dbReference type="InterPro" id="IPR043739">
    <property type="entry name" value="DUF5684"/>
</dbReference>
<feature type="transmembrane region" description="Helical" evidence="1">
    <location>
        <begin position="87"/>
        <end position="106"/>
    </location>
</feature>
<proteinExistence type="predicted"/>
<dbReference type="EMBL" id="SETE01000002">
    <property type="protein sequence ID" value="RYM34771.1"/>
    <property type="molecule type" value="Genomic_DNA"/>
</dbReference>